<feature type="transmembrane region" description="Helical" evidence="1">
    <location>
        <begin position="21"/>
        <end position="41"/>
    </location>
</feature>
<dbReference type="AlphaFoldDB" id="X1BAX3"/>
<comment type="caution">
    <text evidence="2">The sequence shown here is derived from an EMBL/GenBank/DDBJ whole genome shotgun (WGS) entry which is preliminary data.</text>
</comment>
<sequence>MGIYIIFPEEGTRVFSEIYSYIRHPMYPGYFCAALALALFRNNILSLTNYSDLSDRIVNSFYMYNCAMVATVGIICLSFFFGKRWARKLMYAIPFIGAGLFYVTVGYKINPDAASEIIGQKIGSSIIPLTIYYFATRSVSNKVFFHIPISEADLKKYWSNISNKTANASLLVGLFALFCPIAAVIALGLQVKESKAVVLGLNSIIGIVAIIGLILGIKAFKKVDLNSIPPVGGRNRAIFGAVVSSIWIAFVLVASILVLIKS</sequence>
<gene>
    <name evidence="2" type="ORF">S01H4_05115</name>
</gene>
<dbReference type="EMBL" id="BART01001451">
    <property type="protein sequence ID" value="GAG69126.1"/>
    <property type="molecule type" value="Genomic_DNA"/>
</dbReference>
<feature type="transmembrane region" description="Helical" evidence="1">
    <location>
        <begin position="89"/>
        <end position="107"/>
    </location>
</feature>
<feature type="transmembrane region" description="Helical" evidence="1">
    <location>
        <begin position="168"/>
        <end position="189"/>
    </location>
</feature>
<dbReference type="Gene3D" id="1.20.120.1630">
    <property type="match status" value="1"/>
</dbReference>
<feature type="transmembrane region" description="Helical" evidence="1">
    <location>
        <begin position="61"/>
        <end position="82"/>
    </location>
</feature>
<keyword evidence="1" id="KW-0812">Transmembrane</keyword>
<reference evidence="2" key="1">
    <citation type="journal article" date="2014" name="Front. Microbiol.">
        <title>High frequency of phylogenetically diverse reductive dehalogenase-homologous genes in deep subseafloor sedimentary metagenomes.</title>
        <authorList>
            <person name="Kawai M."/>
            <person name="Futagami T."/>
            <person name="Toyoda A."/>
            <person name="Takaki Y."/>
            <person name="Nishi S."/>
            <person name="Hori S."/>
            <person name="Arai W."/>
            <person name="Tsubouchi T."/>
            <person name="Morono Y."/>
            <person name="Uchiyama I."/>
            <person name="Ito T."/>
            <person name="Fujiyama A."/>
            <person name="Inagaki F."/>
            <person name="Takami H."/>
        </authorList>
    </citation>
    <scope>NUCLEOTIDE SEQUENCE</scope>
    <source>
        <strain evidence="2">Expedition CK06-06</strain>
    </source>
</reference>
<proteinExistence type="predicted"/>
<organism evidence="2">
    <name type="scientific">marine sediment metagenome</name>
    <dbReference type="NCBI Taxonomy" id="412755"/>
    <lineage>
        <taxon>unclassified sequences</taxon>
        <taxon>metagenomes</taxon>
        <taxon>ecological metagenomes</taxon>
    </lineage>
</organism>
<evidence type="ECO:0000256" key="1">
    <source>
        <dbReference type="SAM" id="Phobius"/>
    </source>
</evidence>
<keyword evidence="1" id="KW-0472">Membrane</keyword>
<feature type="transmembrane region" description="Helical" evidence="1">
    <location>
        <begin position="237"/>
        <end position="260"/>
    </location>
</feature>
<feature type="transmembrane region" description="Helical" evidence="1">
    <location>
        <begin position="196"/>
        <end position="217"/>
    </location>
</feature>
<accession>X1BAX3</accession>
<evidence type="ECO:0000313" key="2">
    <source>
        <dbReference type="EMBL" id="GAG69126.1"/>
    </source>
</evidence>
<protein>
    <submittedName>
        <fullName evidence="2">Uncharacterized protein</fullName>
    </submittedName>
</protein>
<keyword evidence="1" id="KW-1133">Transmembrane helix</keyword>
<name>X1BAX3_9ZZZZ</name>